<dbReference type="EMBL" id="CAUJNA010001780">
    <property type="protein sequence ID" value="CAJ1388982.1"/>
    <property type="molecule type" value="Genomic_DNA"/>
</dbReference>
<protein>
    <recommendedName>
        <fullName evidence="2">JmjC domain-containing protein</fullName>
    </recommendedName>
</protein>
<proteinExistence type="predicted"/>
<dbReference type="Gene3D" id="2.60.120.650">
    <property type="entry name" value="Cupin"/>
    <property type="match status" value="1"/>
</dbReference>
<dbReference type="GO" id="GO:0005737">
    <property type="term" value="C:cytoplasm"/>
    <property type="evidence" value="ECO:0007669"/>
    <property type="project" value="TreeGrafter"/>
</dbReference>
<evidence type="ECO:0000259" key="2">
    <source>
        <dbReference type="PROSITE" id="PS51184"/>
    </source>
</evidence>
<reference evidence="3" key="1">
    <citation type="submission" date="2023-08" db="EMBL/GenBank/DDBJ databases">
        <authorList>
            <person name="Chen Y."/>
            <person name="Shah S."/>
            <person name="Dougan E. K."/>
            <person name="Thang M."/>
            <person name="Chan C."/>
        </authorList>
    </citation>
    <scope>NUCLEOTIDE SEQUENCE</scope>
</reference>
<feature type="domain" description="JmjC" evidence="2">
    <location>
        <begin position="318"/>
        <end position="452"/>
    </location>
</feature>
<dbReference type="Pfam" id="PF08007">
    <property type="entry name" value="JmjC_2"/>
    <property type="match status" value="1"/>
</dbReference>
<evidence type="ECO:0000313" key="4">
    <source>
        <dbReference type="Proteomes" id="UP001178507"/>
    </source>
</evidence>
<evidence type="ECO:0000313" key="3">
    <source>
        <dbReference type="EMBL" id="CAJ1388982.1"/>
    </source>
</evidence>
<dbReference type="PANTHER" id="PTHR12480:SF35">
    <property type="entry name" value="TRANSCRIPTION FACTOR JUMONJI, JMJC DOMAIN-CONTAINING PROTEIN"/>
    <property type="match status" value="1"/>
</dbReference>
<organism evidence="3 4">
    <name type="scientific">Effrenium voratum</name>
    <dbReference type="NCBI Taxonomy" id="2562239"/>
    <lineage>
        <taxon>Eukaryota</taxon>
        <taxon>Sar</taxon>
        <taxon>Alveolata</taxon>
        <taxon>Dinophyceae</taxon>
        <taxon>Suessiales</taxon>
        <taxon>Symbiodiniaceae</taxon>
        <taxon>Effrenium</taxon>
    </lineage>
</organism>
<keyword evidence="4" id="KW-1185">Reference proteome</keyword>
<dbReference type="SUPFAM" id="SSF51197">
    <property type="entry name" value="Clavaminate synthase-like"/>
    <property type="match status" value="1"/>
</dbReference>
<dbReference type="PROSITE" id="PS51184">
    <property type="entry name" value="JMJC"/>
    <property type="match status" value="1"/>
</dbReference>
<feature type="region of interest" description="Disordered" evidence="1">
    <location>
        <begin position="194"/>
        <end position="214"/>
    </location>
</feature>
<name>A0AA36MZB1_9DINO</name>
<accession>A0AA36MZB1</accession>
<dbReference type="PANTHER" id="PTHR12480">
    <property type="entry name" value="ARGININE DEMETHYLASE AND LYSYL-HYDROXYLASE JMJD"/>
    <property type="match status" value="1"/>
</dbReference>
<dbReference type="AlphaFoldDB" id="A0AA36MZB1"/>
<dbReference type="InterPro" id="IPR003347">
    <property type="entry name" value="JmjC_dom"/>
</dbReference>
<dbReference type="InterPro" id="IPR050910">
    <property type="entry name" value="JMJD6_ArgDemeth/LysHydrox"/>
</dbReference>
<sequence>MYEYTCTFARASDVRAWNAPLCFMRAQRLRLRAALRSFDPLGRAAAEGDVLQNLLAVDWSTFFARDVLQENPRSLQRLRNLFGRDTVAAKELIAAYEPALLSTVQHMMRLQGPPGRPPGQNGPLHFCGTFGWSQVAAELTSIPKARVSLLGPGDHGLRPSACAAAAGHWRLARRLRSHEDEADEAEADAQLKYENSENSENSEHSGPLLLPSPASPASPDWAELSLPEVHLDLPAVLPIPCVERNISFAEFMQYFRTKRPFLIRKGLAVSASARALLDALDRSDLDGAVGSIPYAHDFMPRVARQADGLQEVLQGHAYLFLEIERETRLEELVQTYGLFGMRSWFNFDQELHSVLQVSLGQSGTGAPWHWHQDAFNVCLAGERAWFLKPPAEALMSRRPVSQGLPHLAGSYFAKQRHGDVLYVPELWSHAVVNLMLSSSLAFEFGTGSQPEK</sequence>
<gene>
    <name evidence="3" type="ORF">EVOR1521_LOCUS14708</name>
</gene>
<dbReference type="Proteomes" id="UP001178507">
    <property type="component" value="Unassembled WGS sequence"/>
</dbReference>
<comment type="caution">
    <text evidence="3">The sequence shown here is derived from an EMBL/GenBank/DDBJ whole genome shotgun (WGS) entry which is preliminary data.</text>
</comment>
<evidence type="ECO:0000256" key="1">
    <source>
        <dbReference type="SAM" id="MobiDB-lite"/>
    </source>
</evidence>